<name>A0A817Y691_9BILA</name>
<dbReference type="Gene3D" id="1.25.40.180">
    <property type="match status" value="3"/>
</dbReference>
<feature type="compositionally biased region" description="Basic and acidic residues" evidence="6">
    <location>
        <begin position="767"/>
        <end position="797"/>
    </location>
</feature>
<proteinExistence type="inferred from homology"/>
<dbReference type="SMART" id="SM00515">
    <property type="entry name" value="eIF5C"/>
    <property type="match status" value="1"/>
</dbReference>
<feature type="compositionally biased region" description="Basic and acidic residues" evidence="6">
    <location>
        <begin position="300"/>
        <end position="309"/>
    </location>
</feature>
<feature type="compositionally biased region" description="Polar residues" evidence="6">
    <location>
        <begin position="798"/>
        <end position="812"/>
    </location>
</feature>
<dbReference type="PROSITE" id="PS51363">
    <property type="entry name" value="W2"/>
    <property type="match status" value="1"/>
</dbReference>
<feature type="compositionally biased region" description="Basic and acidic residues" evidence="6">
    <location>
        <begin position="377"/>
        <end position="388"/>
    </location>
</feature>
<dbReference type="Pfam" id="PF02847">
    <property type="entry name" value="MA3"/>
    <property type="match status" value="1"/>
</dbReference>
<feature type="region of interest" description="Disordered" evidence="6">
    <location>
        <begin position="278"/>
        <end position="400"/>
    </location>
</feature>
<dbReference type="PROSITE" id="PS51366">
    <property type="entry name" value="MI"/>
    <property type="match status" value="1"/>
</dbReference>
<dbReference type="Proteomes" id="UP000663872">
    <property type="component" value="Unassembled WGS sequence"/>
</dbReference>
<evidence type="ECO:0000256" key="2">
    <source>
        <dbReference type="ARBA" id="ARBA00022540"/>
    </source>
</evidence>
<evidence type="ECO:0000313" key="10">
    <source>
        <dbReference type="Proteomes" id="UP000663872"/>
    </source>
</evidence>
<keyword evidence="5" id="KW-0648">Protein biosynthesis</keyword>
<evidence type="ECO:0000256" key="4">
    <source>
        <dbReference type="ARBA" id="ARBA00022845"/>
    </source>
</evidence>
<feature type="domain" description="W2" evidence="7">
    <location>
        <begin position="1185"/>
        <end position="1357"/>
    </location>
</feature>
<keyword evidence="3" id="KW-0597">Phosphoprotein</keyword>
<dbReference type="InterPro" id="IPR016024">
    <property type="entry name" value="ARM-type_fold"/>
</dbReference>
<keyword evidence="4" id="KW-0810">Translation regulation</keyword>
<feature type="compositionally biased region" description="Polar residues" evidence="6">
    <location>
        <begin position="832"/>
        <end position="842"/>
    </location>
</feature>
<evidence type="ECO:0000256" key="3">
    <source>
        <dbReference type="ARBA" id="ARBA00022553"/>
    </source>
</evidence>
<feature type="compositionally biased region" description="Basic and acidic residues" evidence="6">
    <location>
        <begin position="941"/>
        <end position="957"/>
    </location>
</feature>
<dbReference type="GO" id="GO:0003729">
    <property type="term" value="F:mRNA binding"/>
    <property type="evidence" value="ECO:0007669"/>
    <property type="project" value="TreeGrafter"/>
</dbReference>
<sequence>MQSMNTDPPAFYPNAPGAHPTTTGIFFSNGLEHFSMPNSNGYSQAQHMPSPFYNQQVQNVYGQQPIYVNHYLPTTPYHPNGARGQNAQYVPLIRPSNENSTGAPTFIPTTGYTPYGNSNMQPTSHIYSQQPFYRYSVPPQYASQNFSQQTTASQISNQVQPQYSTANTQQQTQSSQTHQPQTSQHSSSDPPHGLSSQPSQSTEKRQRKPLLIVDPVSQKAVEVKASNPTNNSPSTSIAQDDNRLNDPTATNTKAADDEPEKTQKRDDFRKQFALLLDQHPSAEKNANPSSTDDQNDGNSTEEKQTEDVISRTQDSTLNQLSEPAQPGHPGIPIRSINDEKPKVQDNTKQERNDSQKPRETSESMSEDTTDNVVIVTSDEKISSDDSTTKDQSQPIPSLSNIEPVECATLPSPSVETPVSSNNTESELVNAVRSLALVSRHSYTKQELLSKRLYPSAQKRPLGLRAIDGVTDPPTARLITHSITRGTHIPLDKPELQNRSEKPYIPAVRNKIESNEKFLRDITAILNKVTPQTYEKLLKQLDELELDRYERLDGMITIIFAKAVDERSFCFLYAKLCQYFQKKQITVPDETGNKVTHSFRQLLLTRCQKEFENDYRQEIGYEKKKIDVDAITDEKLQKEESEKLEENLSKAKRKKLGNIFFIGELFKLQMLTDLIMYDCIDYLLRDKTDEESLECLCKLLNTIGKELDLKTSDKAAANRKILEKNYTDLFNITTHRQTSARLRFMIQDVMDLRKANWVARRAEAKPTTIDEIHEQERLKREQQERDQERDKALRRESNRGGNNSYGHNSQQYTGGRGSGMKQQSNRTDDEQSGNRFNVNSVRQLQKIDRRNEGPLALNLAPQGAWSKGSAVEKKPENDRPNLARNSKPPAVPASQSRSKTGYNLQSQSSRELIRENSTESSRKTSTSGVASPNNISMANSREGSRNVSREQSREKPSSERASYANATVSSNKVSTLVNNTDSSKTSFDEEKTIAHVHSLIEEYTENYSDNDERPIQEALDDVMEFCTTNVDQQALIVRELFTNVLEAKPRARKAIGHLLDVVLHKNIISNDGFLSGFKMLTDLVPDYAVDIPLIWQYIGEILGAFIGGPSPNMSLLKPILQMIPAEKAQPLFKYIIKFAIEISSKSRIQKFWQSSGFSLNDLFKSDSIDSIFTNEFNWLSEIIPATAPLKENRVPLADAQLVKLFKSVNDQNTVITDGEIIEYIETHMNSEDKFYIRNIVLSYLEACLINREPQKKIQEDIAKNRMTVLKTIIEHRSEAEIQAVYAIQNFVNKLEHPPKMAQLLFDIFYDEECVSEDAFFEWLRNPDQSETEGHSVVEISTKDFFTWLEQAETELEEGEEES</sequence>
<feature type="compositionally biased region" description="Polar residues" evidence="6">
    <location>
        <begin position="310"/>
        <end position="322"/>
    </location>
</feature>
<evidence type="ECO:0000256" key="6">
    <source>
        <dbReference type="SAM" id="MobiDB-lite"/>
    </source>
</evidence>
<dbReference type="Pfam" id="PF02854">
    <property type="entry name" value="MIF4G"/>
    <property type="match status" value="1"/>
</dbReference>
<dbReference type="GO" id="GO:0016281">
    <property type="term" value="C:eukaryotic translation initiation factor 4F complex"/>
    <property type="evidence" value="ECO:0007669"/>
    <property type="project" value="TreeGrafter"/>
</dbReference>
<feature type="compositionally biased region" description="Polar residues" evidence="6">
    <location>
        <begin position="144"/>
        <end position="167"/>
    </location>
</feature>
<feature type="compositionally biased region" description="Basic and acidic residues" evidence="6">
    <location>
        <begin position="869"/>
        <end position="880"/>
    </location>
</feature>
<organism evidence="9 10">
    <name type="scientific">Rotaria socialis</name>
    <dbReference type="NCBI Taxonomy" id="392032"/>
    <lineage>
        <taxon>Eukaryota</taxon>
        <taxon>Metazoa</taxon>
        <taxon>Spiralia</taxon>
        <taxon>Gnathifera</taxon>
        <taxon>Rotifera</taxon>
        <taxon>Eurotatoria</taxon>
        <taxon>Bdelloidea</taxon>
        <taxon>Philodinida</taxon>
        <taxon>Philodinidae</taxon>
        <taxon>Rotaria</taxon>
    </lineage>
</organism>
<dbReference type="GO" id="GO:0006417">
    <property type="term" value="P:regulation of translation"/>
    <property type="evidence" value="ECO:0007669"/>
    <property type="project" value="UniProtKB-KW"/>
</dbReference>
<dbReference type="EMBL" id="CAJNYT010000836">
    <property type="protein sequence ID" value="CAF3376539.1"/>
    <property type="molecule type" value="Genomic_DNA"/>
</dbReference>
<dbReference type="FunFam" id="1.25.40.180:FF:000042">
    <property type="entry name" value="Eukaryotic translation initiation factor 4 gamma"/>
    <property type="match status" value="1"/>
</dbReference>
<feature type="compositionally biased region" description="Basic and acidic residues" evidence="6">
    <location>
        <begin position="336"/>
        <end position="361"/>
    </location>
</feature>
<evidence type="ECO:0000256" key="5">
    <source>
        <dbReference type="ARBA" id="ARBA00022917"/>
    </source>
</evidence>
<dbReference type="InterPro" id="IPR003891">
    <property type="entry name" value="Initiation_fac_eIF4g_MI"/>
</dbReference>
<feature type="domain" description="MI" evidence="8">
    <location>
        <begin position="990"/>
        <end position="1120"/>
    </location>
</feature>
<comment type="similarity">
    <text evidence="1">Belongs to the eukaryotic initiation factor 4G family.</text>
</comment>
<dbReference type="Pfam" id="PF02020">
    <property type="entry name" value="W2"/>
    <property type="match status" value="1"/>
</dbReference>
<reference evidence="9" key="1">
    <citation type="submission" date="2021-02" db="EMBL/GenBank/DDBJ databases">
        <authorList>
            <person name="Nowell W R."/>
        </authorList>
    </citation>
    <scope>NUCLEOTIDE SEQUENCE</scope>
</reference>
<feature type="compositionally biased region" description="Low complexity" evidence="6">
    <location>
        <begin position="226"/>
        <end position="236"/>
    </location>
</feature>
<feature type="compositionally biased region" description="Polar residues" evidence="6">
    <location>
        <begin position="922"/>
        <end position="940"/>
    </location>
</feature>
<dbReference type="PANTHER" id="PTHR23253">
    <property type="entry name" value="EUKARYOTIC TRANSLATION INITIATION FACTOR 4 GAMMA"/>
    <property type="match status" value="1"/>
</dbReference>
<feature type="compositionally biased region" description="Polar residues" evidence="6">
    <location>
        <begin position="284"/>
        <end position="298"/>
    </location>
</feature>
<dbReference type="InterPro" id="IPR003890">
    <property type="entry name" value="MIF4G-like_typ-3"/>
</dbReference>
<dbReference type="GO" id="GO:0003743">
    <property type="term" value="F:translation initiation factor activity"/>
    <property type="evidence" value="ECO:0007669"/>
    <property type="project" value="UniProtKB-KW"/>
</dbReference>
<evidence type="ECO:0000256" key="1">
    <source>
        <dbReference type="ARBA" id="ARBA00005775"/>
    </source>
</evidence>
<dbReference type="InterPro" id="IPR003307">
    <property type="entry name" value="W2_domain"/>
</dbReference>
<evidence type="ECO:0000259" key="7">
    <source>
        <dbReference type="PROSITE" id="PS51363"/>
    </source>
</evidence>
<keyword evidence="2" id="KW-0396">Initiation factor</keyword>
<dbReference type="SMART" id="SM00543">
    <property type="entry name" value="MIF4G"/>
    <property type="match status" value="1"/>
</dbReference>
<gene>
    <name evidence="9" type="ORF">GRG538_LOCUS7793</name>
</gene>
<comment type="caution">
    <text evidence="9">The sequence shown here is derived from an EMBL/GenBank/DDBJ whole genome shotgun (WGS) entry which is preliminary data.</text>
</comment>
<feature type="compositionally biased region" description="Basic and acidic residues" evidence="6">
    <location>
        <begin position="254"/>
        <end position="264"/>
    </location>
</feature>
<accession>A0A817Y691</accession>
<evidence type="ECO:0000259" key="8">
    <source>
        <dbReference type="PROSITE" id="PS51366"/>
    </source>
</evidence>
<feature type="compositionally biased region" description="Polar residues" evidence="6">
    <location>
        <begin position="892"/>
        <end position="909"/>
    </location>
</feature>
<feature type="compositionally biased region" description="Basic and acidic residues" evidence="6">
    <location>
        <begin position="910"/>
        <end position="921"/>
    </location>
</feature>
<feature type="region of interest" description="Disordered" evidence="6">
    <location>
        <begin position="144"/>
        <end position="264"/>
    </location>
</feature>
<dbReference type="PANTHER" id="PTHR23253:SF78">
    <property type="entry name" value="EUKARYOTIC TRANSLATION INITIATION FACTOR 4G1, ISOFORM B-RELATED"/>
    <property type="match status" value="1"/>
</dbReference>
<dbReference type="SUPFAM" id="SSF48371">
    <property type="entry name" value="ARM repeat"/>
    <property type="match status" value="3"/>
</dbReference>
<evidence type="ECO:0000313" key="9">
    <source>
        <dbReference type="EMBL" id="CAF3376539.1"/>
    </source>
</evidence>
<protein>
    <submittedName>
        <fullName evidence="9">Uncharacterized protein</fullName>
    </submittedName>
</protein>
<feature type="compositionally biased region" description="Low complexity" evidence="6">
    <location>
        <begin position="168"/>
        <end position="192"/>
    </location>
</feature>
<feature type="region of interest" description="Disordered" evidence="6">
    <location>
        <begin position="767"/>
        <end position="966"/>
    </location>
</feature>